<reference evidence="2 3" key="1">
    <citation type="submission" date="2013-05" db="EMBL/GenBank/DDBJ databases">
        <title>Draft genome sequence of Rubidibacter lacunae KORDI 51-2.</title>
        <authorList>
            <person name="Choi D.H."/>
            <person name="Noh J.H."/>
            <person name="Kwon K.-K."/>
            <person name="Lee J.-H."/>
            <person name="Ryu J.-Y."/>
        </authorList>
    </citation>
    <scope>NUCLEOTIDE SEQUENCE [LARGE SCALE GENOMIC DNA]</scope>
    <source>
        <strain evidence="2 3">KORDI 51-2</strain>
    </source>
</reference>
<dbReference type="AlphaFoldDB" id="U5D598"/>
<gene>
    <name evidence="2" type="ORF">KR51_00036400</name>
</gene>
<dbReference type="InParanoid" id="U5D598"/>
<accession>U5D598</accession>
<dbReference type="Proteomes" id="UP000016960">
    <property type="component" value="Unassembled WGS sequence"/>
</dbReference>
<dbReference type="EMBL" id="ASSJ01000085">
    <property type="protein sequence ID" value="ERN39858.1"/>
    <property type="molecule type" value="Genomic_DNA"/>
</dbReference>
<feature type="region of interest" description="Disordered" evidence="1">
    <location>
        <begin position="1"/>
        <end position="38"/>
    </location>
</feature>
<protein>
    <submittedName>
        <fullName evidence="2">Uncharacterized protein</fullName>
    </submittedName>
</protein>
<evidence type="ECO:0000256" key="1">
    <source>
        <dbReference type="SAM" id="MobiDB-lite"/>
    </source>
</evidence>
<name>U5D598_9CHRO</name>
<evidence type="ECO:0000313" key="3">
    <source>
        <dbReference type="Proteomes" id="UP000016960"/>
    </source>
</evidence>
<organism evidence="2 3">
    <name type="scientific">Rubidibacter lacunae KORDI 51-2</name>
    <dbReference type="NCBI Taxonomy" id="582515"/>
    <lineage>
        <taxon>Bacteria</taxon>
        <taxon>Bacillati</taxon>
        <taxon>Cyanobacteriota</taxon>
        <taxon>Cyanophyceae</taxon>
        <taxon>Oscillatoriophycideae</taxon>
        <taxon>Chroococcales</taxon>
        <taxon>Aphanothecaceae</taxon>
        <taxon>Rubidibacter</taxon>
    </lineage>
</organism>
<keyword evidence="3" id="KW-1185">Reference proteome</keyword>
<feature type="compositionally biased region" description="Polar residues" evidence="1">
    <location>
        <begin position="1"/>
        <end position="10"/>
    </location>
</feature>
<evidence type="ECO:0000313" key="2">
    <source>
        <dbReference type="EMBL" id="ERN39858.1"/>
    </source>
</evidence>
<sequence length="140" mass="14929">MLSQLNQVASPLNRKHRRSKLRWQPPPAQNESENGKPLGSLANLLVQCRIATRVVAENRASAQKPENAVLVKGRGALIVSFSGPGQAEAVFRSKVKFLSQGLGAVAEPAGKLLTEGLDFLAIGIAMSHNCQLIASHDING</sequence>
<comment type="caution">
    <text evidence="2">The sequence shown here is derived from an EMBL/GenBank/DDBJ whole genome shotgun (WGS) entry which is preliminary data.</text>
</comment>
<proteinExistence type="predicted"/>